<proteinExistence type="predicted"/>
<dbReference type="InterPro" id="IPR004843">
    <property type="entry name" value="Calcineurin-like_PHP"/>
</dbReference>
<dbReference type="GO" id="GO:0016787">
    <property type="term" value="F:hydrolase activity"/>
    <property type="evidence" value="ECO:0007669"/>
    <property type="project" value="InterPro"/>
</dbReference>
<evidence type="ECO:0000259" key="1">
    <source>
        <dbReference type="Pfam" id="PF00149"/>
    </source>
</evidence>
<dbReference type="Proteomes" id="UP001238163">
    <property type="component" value="Unassembled WGS sequence"/>
</dbReference>
<dbReference type="EMBL" id="JAUSVL010000001">
    <property type="protein sequence ID" value="MDQ0288910.1"/>
    <property type="molecule type" value="Genomic_DNA"/>
</dbReference>
<comment type="caution">
    <text evidence="2">The sequence shown here is derived from an EMBL/GenBank/DDBJ whole genome shotgun (WGS) entry which is preliminary data.</text>
</comment>
<evidence type="ECO:0000313" key="2">
    <source>
        <dbReference type="EMBL" id="MDQ0288910.1"/>
    </source>
</evidence>
<sequence length="257" mass="29244">MRVLCLSDLHFKVLDRDIAAKRLPMLALDVRKVVLETRPDLIVLTGDTLHPMALRSLSALCSLLFPASLPVLVTLGNHEFWGRRFEETLEALHDQLLPADNVHFLDICGSFLYGGYNFVGGTLFYDGSLRYRQSQAITPWNGWNDHFVVDLVRRYREINQYFVEHIKRAMISDMATVLCTHHVPHQAFLGGFPPNHYNFYGGMRDLPSELPFASGKKNGLICGHTHYRMIGELVPGFMCVNVGSDYGILRHYLLELP</sequence>
<accession>A0AAE4AMZ9</accession>
<dbReference type="InterPro" id="IPR029052">
    <property type="entry name" value="Metallo-depent_PP-like"/>
</dbReference>
<keyword evidence="3" id="KW-1185">Reference proteome</keyword>
<dbReference type="Gene3D" id="3.60.21.10">
    <property type="match status" value="1"/>
</dbReference>
<dbReference type="SUPFAM" id="SSF56300">
    <property type="entry name" value="Metallo-dependent phosphatases"/>
    <property type="match status" value="1"/>
</dbReference>
<protein>
    <submittedName>
        <fullName evidence="2">Phosphodiesterase</fullName>
    </submittedName>
</protein>
<gene>
    <name evidence="2" type="ORF">J3R75_001017</name>
</gene>
<reference evidence="2" key="1">
    <citation type="submission" date="2023-07" db="EMBL/GenBank/DDBJ databases">
        <title>Genomic Encyclopedia of Type Strains, Phase IV (KMG-IV): sequencing the most valuable type-strain genomes for metagenomic binning, comparative biology and taxonomic classification.</title>
        <authorList>
            <person name="Goeker M."/>
        </authorList>
    </citation>
    <scope>NUCLEOTIDE SEQUENCE</scope>
    <source>
        <strain evidence="2">DSM 24202</strain>
    </source>
</reference>
<evidence type="ECO:0000313" key="3">
    <source>
        <dbReference type="Proteomes" id="UP001238163"/>
    </source>
</evidence>
<dbReference type="RefSeq" id="WP_307260246.1">
    <property type="nucleotide sequence ID" value="NZ_JAUSVL010000001.1"/>
</dbReference>
<dbReference type="Pfam" id="PF00149">
    <property type="entry name" value="Metallophos"/>
    <property type="match status" value="1"/>
</dbReference>
<name>A0AAE4AMZ9_9BACT</name>
<feature type="domain" description="Calcineurin-like phosphoesterase" evidence="1">
    <location>
        <begin position="1"/>
        <end position="227"/>
    </location>
</feature>
<organism evidence="2 3">
    <name type="scientific">Oligosphaera ethanolica</name>
    <dbReference type="NCBI Taxonomy" id="760260"/>
    <lineage>
        <taxon>Bacteria</taxon>
        <taxon>Pseudomonadati</taxon>
        <taxon>Lentisphaerota</taxon>
        <taxon>Oligosphaeria</taxon>
        <taxon>Oligosphaerales</taxon>
        <taxon>Oligosphaeraceae</taxon>
        <taxon>Oligosphaera</taxon>
    </lineage>
</organism>
<dbReference type="AlphaFoldDB" id="A0AAE4AMZ9"/>